<name>A0A183B8U0_9TREM</name>
<organism evidence="2">
    <name type="scientific">Echinostoma caproni</name>
    <dbReference type="NCBI Taxonomy" id="27848"/>
    <lineage>
        <taxon>Eukaryota</taxon>
        <taxon>Metazoa</taxon>
        <taxon>Spiralia</taxon>
        <taxon>Lophotrochozoa</taxon>
        <taxon>Platyhelminthes</taxon>
        <taxon>Trematoda</taxon>
        <taxon>Digenea</taxon>
        <taxon>Plagiorchiida</taxon>
        <taxon>Echinostomata</taxon>
        <taxon>Echinostomatoidea</taxon>
        <taxon>Echinostomatidae</taxon>
        <taxon>Echinostoma</taxon>
    </lineage>
</organism>
<reference evidence="2" key="1">
    <citation type="submission" date="2016-06" db="UniProtKB">
        <authorList>
            <consortium name="WormBaseParasite"/>
        </authorList>
    </citation>
    <scope>IDENTIFICATION</scope>
</reference>
<dbReference type="PANTHER" id="PTHR21681:SF0">
    <property type="entry name" value="EUKARYOTIC TRANSLATION INITIATION FACTOR 3 SUBUNIT J"/>
    <property type="match status" value="1"/>
</dbReference>
<dbReference type="WBParaSite" id="ECPE_0001566501-mRNA-1">
    <property type="protein sequence ID" value="ECPE_0001566501-mRNA-1"/>
    <property type="gene ID" value="ECPE_0001566501"/>
</dbReference>
<proteinExistence type="predicted"/>
<dbReference type="AlphaFoldDB" id="A0A183B8U0"/>
<feature type="compositionally biased region" description="Basic and acidic residues" evidence="1">
    <location>
        <begin position="87"/>
        <end position="114"/>
    </location>
</feature>
<evidence type="ECO:0000313" key="2">
    <source>
        <dbReference type="WBParaSite" id="ECPE_0001566501-mRNA-1"/>
    </source>
</evidence>
<dbReference type="PANTHER" id="PTHR21681">
    <property type="entry name" value="EUKARYOTIC TRANSLATION INITIATION FACTOR 3 SUBUNIT J"/>
    <property type="match status" value="1"/>
</dbReference>
<dbReference type="GO" id="GO:0003743">
    <property type="term" value="F:translation initiation factor activity"/>
    <property type="evidence" value="ECO:0007669"/>
    <property type="project" value="InterPro"/>
</dbReference>
<dbReference type="GO" id="GO:0005852">
    <property type="term" value="C:eukaryotic translation initiation factor 3 complex"/>
    <property type="evidence" value="ECO:0007669"/>
    <property type="project" value="InterPro"/>
</dbReference>
<protein>
    <submittedName>
        <fullName evidence="2">Eukaryotic translation initiation factor 3 30 kDa subunit</fullName>
    </submittedName>
</protein>
<evidence type="ECO:0000256" key="1">
    <source>
        <dbReference type="SAM" id="MobiDB-lite"/>
    </source>
</evidence>
<dbReference type="Pfam" id="PF08597">
    <property type="entry name" value="eIF3_subunit"/>
    <property type="match status" value="1"/>
</dbReference>
<accession>A0A183B8U0</accession>
<dbReference type="InterPro" id="IPR013906">
    <property type="entry name" value="eIF3j"/>
</dbReference>
<feature type="region of interest" description="Disordered" evidence="1">
    <location>
        <begin position="55"/>
        <end position="120"/>
    </location>
</feature>
<sequence length="171" mass="19700">LTFSRSAPNIIFRKRGQKWGIGVWFGFFNAYDFLDDEETTDIVAKKLASRWDEEEVDAVPDSWDAEETKPAQPKTTQHAPAPPKPSLSERIKQREEQKRKEREERLKREEEARAAESMTELQREKLAEEAELGLLKDTFVAEAEAQLTAFFAPAHYRKWCSTELPSLSVSV</sequence>